<name>A0A147B6V8_9ACAR</name>
<protein>
    <submittedName>
        <fullName evidence="1">Neuroglian like</fullName>
    </submittedName>
</protein>
<feature type="non-terminal residue" evidence="1">
    <location>
        <position position="158"/>
    </location>
</feature>
<organism evidence="1">
    <name type="scientific">Alectorobius mimon</name>
    <dbReference type="NCBI Taxonomy" id="360319"/>
    <lineage>
        <taxon>Eukaryota</taxon>
        <taxon>Metazoa</taxon>
        <taxon>Ecdysozoa</taxon>
        <taxon>Arthropoda</taxon>
        <taxon>Chelicerata</taxon>
        <taxon>Arachnida</taxon>
        <taxon>Acari</taxon>
        <taxon>Parasitiformes</taxon>
        <taxon>Ixodida</taxon>
        <taxon>Ixodoidea</taxon>
        <taxon>Argasidae</taxon>
        <taxon>Ornithodorinae</taxon>
        <taxon>Alectorobius</taxon>
    </lineage>
</organism>
<accession>A0A147B6V8</accession>
<reference evidence="1" key="1">
    <citation type="submission" date="2016-03" db="EMBL/GenBank/DDBJ databases">
        <title>Gut transcriptome analysis on engorged females of Ornithodoros mimon (Acari: Argasidae) and phylogenetic inferences of soft ticks.</title>
        <authorList>
            <person name="Landulfo G.A."/>
            <person name="Giovanni D."/>
            <person name="Carvalho E."/>
            <person name="Junqueira-de-Azevedo I."/>
            <person name="Patane J."/>
            <person name="Mendoca R."/>
            <person name="Barros-Battesti D."/>
        </authorList>
    </citation>
    <scope>NUCLEOTIDE SEQUENCE</scope>
    <source>
        <strain evidence="1">Females</strain>
        <tissue evidence="1">Gut</tissue>
    </source>
</reference>
<sequence>AIPLQRKINYLTASTTARRRQPDQGMLFMRYQLLSNKRGKCRGRRWLLGPLLLGPVLSNERAVFSKLSCFSFSVFCHAVCVTLFATRLQGTATRWQAGSCLGVFHKATIFLRHVQVPALGYFFVMHRIFASPIALHQAYEQEKQEQEGKGTHHANKPG</sequence>
<proteinExistence type="predicted"/>
<evidence type="ECO:0000313" key="1">
    <source>
        <dbReference type="EMBL" id="JAR86506.1"/>
    </source>
</evidence>
<dbReference type="AlphaFoldDB" id="A0A147B6V8"/>
<feature type="non-terminal residue" evidence="1">
    <location>
        <position position="1"/>
    </location>
</feature>
<dbReference type="EMBL" id="GEIB01001924">
    <property type="protein sequence ID" value="JAR86506.1"/>
    <property type="molecule type" value="Transcribed_RNA"/>
</dbReference>